<reference evidence="2 3" key="1">
    <citation type="submission" date="2024-02" db="EMBL/GenBank/DDBJ databases">
        <title>First draft genome assembly of two strains of Seiridium cardinale.</title>
        <authorList>
            <person name="Emiliani G."/>
            <person name="Scali E."/>
        </authorList>
    </citation>
    <scope>NUCLEOTIDE SEQUENCE [LARGE SCALE GENOMIC DNA]</scope>
    <source>
        <strain evidence="2 3">BM-138-000479</strain>
    </source>
</reference>
<organism evidence="2 3">
    <name type="scientific">Seiridium cardinale</name>
    <dbReference type="NCBI Taxonomy" id="138064"/>
    <lineage>
        <taxon>Eukaryota</taxon>
        <taxon>Fungi</taxon>
        <taxon>Dikarya</taxon>
        <taxon>Ascomycota</taxon>
        <taxon>Pezizomycotina</taxon>
        <taxon>Sordariomycetes</taxon>
        <taxon>Xylariomycetidae</taxon>
        <taxon>Amphisphaeriales</taxon>
        <taxon>Sporocadaceae</taxon>
        <taxon>Seiridium</taxon>
    </lineage>
</organism>
<name>A0ABR2XCB7_9PEZI</name>
<keyword evidence="3" id="KW-1185">Reference proteome</keyword>
<evidence type="ECO:0000256" key="1">
    <source>
        <dbReference type="SAM" id="MobiDB-lite"/>
    </source>
</evidence>
<sequence length="184" mass="20428">MPKRHGKTPTLQELREQAEALIATIIAHPANYHFPTSEETAAAISGFADPNEAADPRRCPAYDAITSAREALELGLELCVDENEPVHRTELDTDIKWVQEHFGFLEKEVCLPNAVGTVEQKLAEAVKVIKESRKMQKKMRDRLKKLESVRKEAEATGQQDTQPKGKEKETGKGKEKAKGKGGRG</sequence>
<proteinExistence type="predicted"/>
<feature type="compositionally biased region" description="Basic and acidic residues" evidence="1">
    <location>
        <begin position="144"/>
        <end position="154"/>
    </location>
</feature>
<protein>
    <submittedName>
        <fullName evidence="2">Uncharacterized protein</fullName>
    </submittedName>
</protein>
<dbReference type="EMBL" id="JARVKM010000075">
    <property type="protein sequence ID" value="KAK9771436.1"/>
    <property type="molecule type" value="Genomic_DNA"/>
</dbReference>
<feature type="compositionally biased region" description="Basic and acidic residues" evidence="1">
    <location>
        <begin position="163"/>
        <end position="178"/>
    </location>
</feature>
<dbReference type="Proteomes" id="UP001465668">
    <property type="component" value="Unassembled WGS sequence"/>
</dbReference>
<accession>A0ABR2XCB7</accession>
<evidence type="ECO:0000313" key="3">
    <source>
        <dbReference type="Proteomes" id="UP001465668"/>
    </source>
</evidence>
<gene>
    <name evidence="2" type="ORF">SCAR479_11915</name>
</gene>
<feature type="region of interest" description="Disordered" evidence="1">
    <location>
        <begin position="133"/>
        <end position="184"/>
    </location>
</feature>
<evidence type="ECO:0000313" key="2">
    <source>
        <dbReference type="EMBL" id="KAK9771436.1"/>
    </source>
</evidence>
<comment type="caution">
    <text evidence="2">The sequence shown here is derived from an EMBL/GenBank/DDBJ whole genome shotgun (WGS) entry which is preliminary data.</text>
</comment>